<dbReference type="Proteomes" id="UP000822688">
    <property type="component" value="Chromosome 9"/>
</dbReference>
<sequence>MGWSLNRRGDSFALFLTFFTTHRLSFAFSLQSIPVSIVPKNKQINEENHLLSVPLKSEEMQ</sequence>
<comment type="caution">
    <text evidence="2">The sequence shown here is derived from an EMBL/GenBank/DDBJ whole genome shotgun (WGS) entry which is preliminary data.</text>
</comment>
<feature type="chain" id="PRO_5035941742" evidence="1">
    <location>
        <begin position="28"/>
        <end position="61"/>
    </location>
</feature>
<evidence type="ECO:0000313" key="3">
    <source>
        <dbReference type="Proteomes" id="UP000822688"/>
    </source>
</evidence>
<keyword evidence="3" id="KW-1185">Reference proteome</keyword>
<dbReference type="AlphaFoldDB" id="A0A8T0GRH8"/>
<reference evidence="2" key="1">
    <citation type="submission" date="2020-06" db="EMBL/GenBank/DDBJ databases">
        <title>WGS assembly of Ceratodon purpureus strain R40.</title>
        <authorList>
            <person name="Carey S.B."/>
            <person name="Jenkins J."/>
            <person name="Shu S."/>
            <person name="Lovell J.T."/>
            <person name="Sreedasyam A."/>
            <person name="Maumus F."/>
            <person name="Tiley G.P."/>
            <person name="Fernandez-Pozo N."/>
            <person name="Barry K."/>
            <person name="Chen C."/>
            <person name="Wang M."/>
            <person name="Lipzen A."/>
            <person name="Daum C."/>
            <person name="Saski C.A."/>
            <person name="Payton A.C."/>
            <person name="Mcbreen J.C."/>
            <person name="Conrad R.E."/>
            <person name="Kollar L.M."/>
            <person name="Olsson S."/>
            <person name="Huttunen S."/>
            <person name="Landis J.B."/>
            <person name="Wickett N.J."/>
            <person name="Johnson M.G."/>
            <person name="Rensing S.A."/>
            <person name="Grimwood J."/>
            <person name="Schmutz J."/>
            <person name="Mcdaniel S.F."/>
        </authorList>
    </citation>
    <scope>NUCLEOTIDE SEQUENCE</scope>
    <source>
        <strain evidence="2">R40</strain>
    </source>
</reference>
<proteinExistence type="predicted"/>
<keyword evidence="1" id="KW-0732">Signal</keyword>
<evidence type="ECO:0000256" key="1">
    <source>
        <dbReference type="SAM" id="SignalP"/>
    </source>
</evidence>
<protein>
    <submittedName>
        <fullName evidence="2">Uncharacterized protein</fullName>
    </submittedName>
</protein>
<organism evidence="2 3">
    <name type="scientific">Ceratodon purpureus</name>
    <name type="common">Fire moss</name>
    <name type="synonym">Dicranum purpureum</name>
    <dbReference type="NCBI Taxonomy" id="3225"/>
    <lineage>
        <taxon>Eukaryota</taxon>
        <taxon>Viridiplantae</taxon>
        <taxon>Streptophyta</taxon>
        <taxon>Embryophyta</taxon>
        <taxon>Bryophyta</taxon>
        <taxon>Bryophytina</taxon>
        <taxon>Bryopsida</taxon>
        <taxon>Dicranidae</taxon>
        <taxon>Pseudoditrichales</taxon>
        <taxon>Ditrichaceae</taxon>
        <taxon>Ceratodon</taxon>
    </lineage>
</organism>
<name>A0A8T0GRH8_CERPU</name>
<gene>
    <name evidence="2" type="ORF">KC19_9G023700</name>
</gene>
<feature type="signal peptide" evidence="1">
    <location>
        <begin position="1"/>
        <end position="27"/>
    </location>
</feature>
<accession>A0A8T0GRH8</accession>
<evidence type="ECO:0000313" key="2">
    <source>
        <dbReference type="EMBL" id="KAG0560909.1"/>
    </source>
</evidence>
<dbReference type="EMBL" id="CM026430">
    <property type="protein sequence ID" value="KAG0560909.1"/>
    <property type="molecule type" value="Genomic_DNA"/>
</dbReference>